<proteinExistence type="predicted"/>
<evidence type="ECO:0000313" key="2">
    <source>
        <dbReference type="EMBL" id="KAD3337336.1"/>
    </source>
</evidence>
<name>A0A5N6MA88_9ASTR</name>
<feature type="compositionally biased region" description="Polar residues" evidence="1">
    <location>
        <begin position="1"/>
        <end position="14"/>
    </location>
</feature>
<reference evidence="2 3" key="1">
    <citation type="submission" date="2019-05" db="EMBL/GenBank/DDBJ databases">
        <title>Mikania micrantha, genome provides insights into the molecular mechanism of rapid growth.</title>
        <authorList>
            <person name="Liu B."/>
        </authorList>
    </citation>
    <scope>NUCLEOTIDE SEQUENCE [LARGE SCALE GENOMIC DNA]</scope>
    <source>
        <strain evidence="2">NLD-2019</strain>
        <tissue evidence="2">Leaf</tissue>
    </source>
</reference>
<dbReference type="Proteomes" id="UP000326396">
    <property type="component" value="Linkage Group LG6"/>
</dbReference>
<sequence length="229" mass="25718">MSSHSADISASVPRNKSEEFIAVPEEESDRPPRIETESEKAYWAEAEAIPPQPDIPFSQLRSSDFSRHNTSYWGGSIHWSVLRNYHFPSSFEFIVGGEQKSREYRPLSTWEYEIELEKEELKSDAESPYHPPEASLPSISPPELQPKASNASTKPKISKPKAPRRPTSPTSSCESRIGPESTIVEPPPKIRRISQGARLPPPREGRVFARKLAHTIGSCSWGTHEESDD</sequence>
<dbReference type="AlphaFoldDB" id="A0A5N6MA88"/>
<feature type="compositionally biased region" description="Basic and acidic residues" evidence="1">
    <location>
        <begin position="29"/>
        <end position="42"/>
    </location>
</feature>
<feature type="region of interest" description="Disordered" evidence="1">
    <location>
        <begin position="121"/>
        <end position="203"/>
    </location>
</feature>
<organism evidence="2 3">
    <name type="scientific">Mikania micrantha</name>
    <name type="common">bitter vine</name>
    <dbReference type="NCBI Taxonomy" id="192012"/>
    <lineage>
        <taxon>Eukaryota</taxon>
        <taxon>Viridiplantae</taxon>
        <taxon>Streptophyta</taxon>
        <taxon>Embryophyta</taxon>
        <taxon>Tracheophyta</taxon>
        <taxon>Spermatophyta</taxon>
        <taxon>Magnoliopsida</taxon>
        <taxon>eudicotyledons</taxon>
        <taxon>Gunneridae</taxon>
        <taxon>Pentapetalae</taxon>
        <taxon>asterids</taxon>
        <taxon>campanulids</taxon>
        <taxon>Asterales</taxon>
        <taxon>Asteraceae</taxon>
        <taxon>Asteroideae</taxon>
        <taxon>Heliantheae alliance</taxon>
        <taxon>Eupatorieae</taxon>
        <taxon>Mikania</taxon>
    </lineage>
</organism>
<evidence type="ECO:0000313" key="3">
    <source>
        <dbReference type="Proteomes" id="UP000326396"/>
    </source>
</evidence>
<dbReference type="EMBL" id="SZYD01000016">
    <property type="protein sequence ID" value="KAD3337336.1"/>
    <property type="molecule type" value="Genomic_DNA"/>
</dbReference>
<gene>
    <name evidence="2" type="ORF">E3N88_32856</name>
</gene>
<comment type="caution">
    <text evidence="2">The sequence shown here is derived from an EMBL/GenBank/DDBJ whole genome shotgun (WGS) entry which is preliminary data.</text>
</comment>
<accession>A0A5N6MA88</accession>
<keyword evidence="3" id="KW-1185">Reference proteome</keyword>
<evidence type="ECO:0000256" key="1">
    <source>
        <dbReference type="SAM" id="MobiDB-lite"/>
    </source>
</evidence>
<protein>
    <submittedName>
        <fullName evidence="2">Uncharacterized protein</fullName>
    </submittedName>
</protein>
<feature type="region of interest" description="Disordered" evidence="1">
    <location>
        <begin position="1"/>
        <end position="61"/>
    </location>
</feature>